<dbReference type="Proteomes" id="UP001225356">
    <property type="component" value="Unassembled WGS sequence"/>
</dbReference>
<dbReference type="Pfam" id="PF07995">
    <property type="entry name" value="GSDH"/>
    <property type="match status" value="1"/>
</dbReference>
<dbReference type="RefSeq" id="WP_307556188.1">
    <property type="nucleotide sequence ID" value="NZ_JAUSQU010000001.1"/>
</dbReference>
<evidence type="ECO:0000259" key="6">
    <source>
        <dbReference type="PROSITE" id="PS51175"/>
    </source>
</evidence>
<dbReference type="Gene3D" id="2.120.10.30">
    <property type="entry name" value="TolB, C-terminal domain"/>
    <property type="match status" value="1"/>
</dbReference>
<feature type="domain" description="PKD" evidence="5">
    <location>
        <begin position="482"/>
        <end position="563"/>
    </location>
</feature>
<dbReference type="Pfam" id="PF18911">
    <property type="entry name" value="PKD_4"/>
    <property type="match status" value="1"/>
</dbReference>
<dbReference type="PANTHER" id="PTHR19328">
    <property type="entry name" value="HEDGEHOG-INTERACTING PROTEIN"/>
    <property type="match status" value="1"/>
</dbReference>
<dbReference type="Pfam" id="PF03422">
    <property type="entry name" value="CBM_6"/>
    <property type="match status" value="1"/>
</dbReference>
<reference evidence="7 8" key="1">
    <citation type="submission" date="2023-07" db="EMBL/GenBank/DDBJ databases">
        <title>Sequencing the genomes of 1000 actinobacteria strains.</title>
        <authorList>
            <person name="Klenk H.-P."/>
        </authorList>
    </citation>
    <scope>NUCLEOTIDE SEQUENCE [LARGE SCALE GENOMIC DNA]</scope>
    <source>
        <strain evidence="7 8">DSM 46740</strain>
    </source>
</reference>
<dbReference type="SUPFAM" id="SSF49785">
    <property type="entry name" value="Galactose-binding domain-like"/>
    <property type="match status" value="3"/>
</dbReference>
<name>A0ABT9Q682_9ACTN</name>
<dbReference type="InterPro" id="IPR006584">
    <property type="entry name" value="Cellulose-bd_IV"/>
</dbReference>
<sequence>MRRRVLAFATSAVLMITGLVALPQAAMAADVLQEVTLAKGTADMGEPMSLAVLPDRTVLHTSRDGRIFSTDASGDTSLAGTIPVYTHDEEGLQGIAADPGFATNRWIYLYYAPVLSTPAGDAPSTGTDADFARWQGHNQLSRFTVRANGTVDLASEKKMLQVTTDRGMCCHVGGDIDFDAQGNLYLTTGDDTQPWSSSGYTPIDERPGFSWDFDAQRTSGNTNDLRGKLLRIKPQPDGTYTVPSGNLFAPGTARTRPEIYAMGFRNPFRMSVDKATGVVYVGNYAADSDTADPNRGEGGRQEFERVTGPGNHGWPYCQGYNSPYNDFDFATNTSGPKFNCAAPVNNSPHNTGLTNLPAAKPAWIAYDGGAPSQLGNGGGPMAGPVYRYNAALNSPAKLPQSYDGKFFAGEFTQNWIKTITADGDGSAGTIAAFPWTHTHIMDMAMGPEGALYVLDYGAGWFNGDENSALYRVESAPTGNQAPTAVATANKISGQAPLAVAFSSAGSRDPEGGALTYAWTFGDGGTSTAANPSHTYTANGSYQAKLTVRDPAGNVGSATVTVTVGNTAPTVTLNGPSNGAIFQFGDAVPYRVTVTDPEDGTIDCSKVKVNFILGHDQHGHPITSATGCTGVLQTTANSEHSQSDNIFGVIDATYTDNSGLIGNSQIILQPAHRQAEHFGGSSGNVTVYPSPNTEGTYVGAIENGDWLSFTPYNLTGVTGVTARVSSANAGGTLEFRTGSVTGPLAGSVAVPGTGGWENWVTVNGSISPPSGTAPLFLVFKGGSGGLFNVDHFTFTGGGPGQGDLARGKPVTASSTDDPARTANLAVDGDTTTRWSSAYADPQWIRVDLGASYALNRVRLNWEAAFGRAYQIQTSPDGSAWTTVYSTTTGDGGVDDVALTGTGRYVRVNGTQRATAWGYSLFDLNVFGTPVASGSSLLSQGRPVTASSVEAGANVVANAVDGNTATRWSSAYADPQWIRVDLGASRQVSRVRLNWEAAYGRAYQIQTSPDGTTWTTVYSTTAGDGGIDDVTLTGTGRYVRVNGTQRATAYGYSLWEFEVYGS</sequence>
<organism evidence="7 8">
    <name type="scientific">Streptosporangium lutulentum</name>
    <dbReference type="NCBI Taxonomy" id="1461250"/>
    <lineage>
        <taxon>Bacteria</taxon>
        <taxon>Bacillati</taxon>
        <taxon>Actinomycetota</taxon>
        <taxon>Actinomycetes</taxon>
        <taxon>Streptosporangiales</taxon>
        <taxon>Streptosporangiaceae</taxon>
        <taxon>Streptosporangium</taxon>
    </lineage>
</organism>
<dbReference type="InterPro" id="IPR035986">
    <property type="entry name" value="PKD_dom_sf"/>
</dbReference>
<dbReference type="InterPro" id="IPR005084">
    <property type="entry name" value="CBM6"/>
</dbReference>
<comment type="caution">
    <text evidence="7">The sequence shown here is derived from an EMBL/GenBank/DDBJ whole genome shotgun (WGS) entry which is preliminary data.</text>
</comment>
<evidence type="ECO:0000259" key="4">
    <source>
        <dbReference type="PROSITE" id="PS50022"/>
    </source>
</evidence>
<dbReference type="SUPFAM" id="SSF49299">
    <property type="entry name" value="PKD domain"/>
    <property type="match status" value="1"/>
</dbReference>
<feature type="signal peptide" evidence="3">
    <location>
        <begin position="1"/>
        <end position="28"/>
    </location>
</feature>
<evidence type="ECO:0000259" key="5">
    <source>
        <dbReference type="PROSITE" id="PS50093"/>
    </source>
</evidence>
<gene>
    <name evidence="7" type="ORF">J2853_001457</name>
</gene>
<dbReference type="InterPro" id="IPR022409">
    <property type="entry name" value="PKD/Chitinase_dom"/>
</dbReference>
<evidence type="ECO:0000313" key="7">
    <source>
        <dbReference type="EMBL" id="MDP9842246.1"/>
    </source>
</evidence>
<dbReference type="PROSITE" id="PS50022">
    <property type="entry name" value="FA58C_3"/>
    <property type="match status" value="2"/>
</dbReference>
<dbReference type="InterPro" id="IPR000421">
    <property type="entry name" value="FA58C"/>
</dbReference>
<keyword evidence="8" id="KW-1185">Reference proteome</keyword>
<dbReference type="SMART" id="SM00231">
    <property type="entry name" value="FA58C"/>
    <property type="match status" value="2"/>
</dbReference>
<dbReference type="CDD" id="cd00146">
    <property type="entry name" value="PKD"/>
    <property type="match status" value="1"/>
</dbReference>
<dbReference type="Pfam" id="PF22633">
    <property type="entry name" value="F5_F8_type_C_2"/>
    <property type="match status" value="2"/>
</dbReference>
<feature type="domain" description="CBM6" evidence="6">
    <location>
        <begin position="670"/>
        <end position="794"/>
    </location>
</feature>
<keyword evidence="1 3" id="KW-0732">Signal</keyword>
<dbReference type="SUPFAM" id="SSF50952">
    <property type="entry name" value="Soluble quinoprotein glucose dehydrogenase"/>
    <property type="match status" value="1"/>
</dbReference>
<feature type="domain" description="F5/8 type C" evidence="4">
    <location>
        <begin position="791"/>
        <end position="906"/>
    </location>
</feature>
<dbReference type="PROSITE" id="PS51175">
    <property type="entry name" value="CBM6"/>
    <property type="match status" value="1"/>
</dbReference>
<dbReference type="SMART" id="SM00606">
    <property type="entry name" value="CBD_IV"/>
    <property type="match status" value="1"/>
</dbReference>
<dbReference type="InterPro" id="IPR013783">
    <property type="entry name" value="Ig-like_fold"/>
</dbReference>
<dbReference type="SMART" id="SM00089">
    <property type="entry name" value="PKD"/>
    <property type="match status" value="1"/>
</dbReference>
<feature type="chain" id="PRO_5045173532" evidence="3">
    <location>
        <begin position="29"/>
        <end position="1060"/>
    </location>
</feature>
<dbReference type="InterPro" id="IPR012938">
    <property type="entry name" value="Glc/Sorbosone_DH"/>
</dbReference>
<evidence type="ECO:0000313" key="8">
    <source>
        <dbReference type="Proteomes" id="UP001225356"/>
    </source>
</evidence>
<dbReference type="PROSITE" id="PS50093">
    <property type="entry name" value="PKD"/>
    <property type="match status" value="1"/>
</dbReference>
<dbReference type="CDD" id="cd04084">
    <property type="entry name" value="CBM6_xylanase-like"/>
    <property type="match status" value="1"/>
</dbReference>
<dbReference type="PANTHER" id="PTHR19328:SF75">
    <property type="entry name" value="ALDOSE SUGAR DEHYDROGENASE YLII"/>
    <property type="match status" value="1"/>
</dbReference>
<evidence type="ECO:0000256" key="2">
    <source>
        <dbReference type="SAM" id="MobiDB-lite"/>
    </source>
</evidence>
<feature type="region of interest" description="Disordered" evidence="2">
    <location>
        <begin position="797"/>
        <end position="817"/>
    </location>
</feature>
<dbReference type="InterPro" id="IPR011041">
    <property type="entry name" value="Quinoprot_gluc/sorb_DH_b-prop"/>
</dbReference>
<dbReference type="Gene3D" id="2.60.120.260">
    <property type="entry name" value="Galactose-binding domain-like"/>
    <property type="match status" value="3"/>
</dbReference>
<dbReference type="Gene3D" id="2.60.40.10">
    <property type="entry name" value="Immunoglobulins"/>
    <property type="match status" value="1"/>
</dbReference>
<dbReference type="InterPro" id="IPR011042">
    <property type="entry name" value="6-blade_b-propeller_TolB-like"/>
</dbReference>
<proteinExistence type="predicted"/>
<evidence type="ECO:0000256" key="3">
    <source>
        <dbReference type="SAM" id="SignalP"/>
    </source>
</evidence>
<dbReference type="InterPro" id="IPR000601">
    <property type="entry name" value="PKD_dom"/>
</dbReference>
<dbReference type="EMBL" id="JAUSQU010000001">
    <property type="protein sequence ID" value="MDP9842246.1"/>
    <property type="molecule type" value="Genomic_DNA"/>
</dbReference>
<feature type="domain" description="F5/8 type C" evidence="4">
    <location>
        <begin position="924"/>
        <end position="1060"/>
    </location>
</feature>
<dbReference type="InterPro" id="IPR008979">
    <property type="entry name" value="Galactose-bd-like_sf"/>
</dbReference>
<accession>A0ABT9Q682</accession>
<evidence type="ECO:0000256" key="1">
    <source>
        <dbReference type="ARBA" id="ARBA00022729"/>
    </source>
</evidence>
<protein>
    <submittedName>
        <fullName evidence="7">Glucose/arabinose dehydrogenase</fullName>
    </submittedName>
</protein>